<name>A0AAX6GB18_IRIPA</name>
<evidence type="ECO:0000313" key="2">
    <source>
        <dbReference type="EMBL" id="KAJ6825869.1"/>
    </source>
</evidence>
<gene>
    <name evidence="2" type="ORF">M6B38_376875</name>
</gene>
<comment type="caution">
    <text evidence="2">The sequence shown here is derived from an EMBL/GenBank/DDBJ whole genome shotgun (WGS) entry which is preliminary data.</text>
</comment>
<feature type="transmembrane region" description="Helical" evidence="1">
    <location>
        <begin position="89"/>
        <end position="110"/>
    </location>
</feature>
<proteinExistence type="predicted"/>
<dbReference type="EMBL" id="JANAVB010021456">
    <property type="protein sequence ID" value="KAJ6825869.1"/>
    <property type="molecule type" value="Genomic_DNA"/>
</dbReference>
<evidence type="ECO:0000313" key="3">
    <source>
        <dbReference type="Proteomes" id="UP001140949"/>
    </source>
</evidence>
<sequence length="114" mass="12915">MEVAYQLALPANLESVQRLLRHSSFSDPSHNLDNSELKFGFNLSVPEKPVASLVRGKKKIRIRAITYFSYLFVLNLTDADEVSLVLQAISLSSLIMTIFYWVHPLIYCLIRTGA</sequence>
<evidence type="ECO:0000256" key="1">
    <source>
        <dbReference type="SAM" id="Phobius"/>
    </source>
</evidence>
<keyword evidence="1" id="KW-0472">Membrane</keyword>
<protein>
    <submittedName>
        <fullName evidence="2">Uncharacterized protein</fullName>
    </submittedName>
</protein>
<accession>A0AAX6GB18</accession>
<dbReference type="Proteomes" id="UP001140949">
    <property type="component" value="Unassembled WGS sequence"/>
</dbReference>
<keyword evidence="3" id="KW-1185">Reference proteome</keyword>
<reference evidence="2" key="2">
    <citation type="submission" date="2023-04" db="EMBL/GenBank/DDBJ databases">
        <authorList>
            <person name="Bruccoleri R.E."/>
            <person name="Oakeley E.J."/>
            <person name="Faust A.-M."/>
            <person name="Dessus-Babus S."/>
            <person name="Altorfer M."/>
            <person name="Burckhardt D."/>
            <person name="Oertli M."/>
            <person name="Naumann U."/>
            <person name="Petersen F."/>
            <person name="Wong J."/>
        </authorList>
    </citation>
    <scope>NUCLEOTIDE SEQUENCE</scope>
    <source>
        <strain evidence="2">GSM-AAB239-AS_SAM_17_03QT</strain>
        <tissue evidence="2">Leaf</tissue>
    </source>
</reference>
<dbReference type="AlphaFoldDB" id="A0AAX6GB18"/>
<organism evidence="2 3">
    <name type="scientific">Iris pallida</name>
    <name type="common">Sweet iris</name>
    <dbReference type="NCBI Taxonomy" id="29817"/>
    <lineage>
        <taxon>Eukaryota</taxon>
        <taxon>Viridiplantae</taxon>
        <taxon>Streptophyta</taxon>
        <taxon>Embryophyta</taxon>
        <taxon>Tracheophyta</taxon>
        <taxon>Spermatophyta</taxon>
        <taxon>Magnoliopsida</taxon>
        <taxon>Liliopsida</taxon>
        <taxon>Asparagales</taxon>
        <taxon>Iridaceae</taxon>
        <taxon>Iridoideae</taxon>
        <taxon>Irideae</taxon>
        <taxon>Iris</taxon>
    </lineage>
</organism>
<keyword evidence="1" id="KW-1133">Transmembrane helix</keyword>
<keyword evidence="1" id="KW-0812">Transmembrane</keyword>
<reference evidence="2" key="1">
    <citation type="journal article" date="2023" name="GigaByte">
        <title>Genome assembly of the bearded iris, Iris pallida Lam.</title>
        <authorList>
            <person name="Bruccoleri R.E."/>
            <person name="Oakeley E.J."/>
            <person name="Faust A.M.E."/>
            <person name="Altorfer M."/>
            <person name="Dessus-Babus S."/>
            <person name="Burckhardt D."/>
            <person name="Oertli M."/>
            <person name="Naumann U."/>
            <person name="Petersen F."/>
            <person name="Wong J."/>
        </authorList>
    </citation>
    <scope>NUCLEOTIDE SEQUENCE</scope>
    <source>
        <strain evidence="2">GSM-AAB239-AS_SAM_17_03QT</strain>
    </source>
</reference>